<dbReference type="Proteomes" id="UP001567538">
    <property type="component" value="Unassembled WGS sequence"/>
</dbReference>
<dbReference type="Pfam" id="PF23598">
    <property type="entry name" value="LRR_14"/>
    <property type="match status" value="1"/>
</dbReference>
<gene>
    <name evidence="15" type="ORF">AAHA92_30855</name>
</gene>
<dbReference type="AlphaFoldDB" id="A0ABD1FS78"/>
<dbReference type="InterPro" id="IPR044974">
    <property type="entry name" value="Disease_R_plants"/>
</dbReference>
<dbReference type="SUPFAM" id="SSF52058">
    <property type="entry name" value="L domain-like"/>
    <property type="match status" value="1"/>
</dbReference>
<dbReference type="GO" id="GO:0005524">
    <property type="term" value="F:ATP binding"/>
    <property type="evidence" value="ECO:0007669"/>
    <property type="project" value="UniProtKB-KW"/>
</dbReference>
<keyword evidence="8" id="KW-0547">Nucleotide-binding</keyword>
<dbReference type="Gene3D" id="1.10.8.430">
    <property type="entry name" value="Helical domain of apoptotic protease-activating factors"/>
    <property type="match status" value="1"/>
</dbReference>
<dbReference type="Gene3D" id="3.40.50.300">
    <property type="entry name" value="P-loop containing nucleotide triphosphate hydrolases"/>
    <property type="match status" value="2"/>
</dbReference>
<comment type="subcellular location">
    <subcellularLocation>
        <location evidence="2">Cytoplasm</location>
    </subcellularLocation>
</comment>
<evidence type="ECO:0000313" key="16">
    <source>
        <dbReference type="Proteomes" id="UP001567538"/>
    </source>
</evidence>
<keyword evidence="5" id="KW-0433">Leucine-rich repeat</keyword>
<dbReference type="InterPro" id="IPR002182">
    <property type="entry name" value="NB-ARC"/>
</dbReference>
<organism evidence="15 16">
    <name type="scientific">Salvia divinorum</name>
    <name type="common">Maria pastora</name>
    <name type="synonym">Diviner's sage</name>
    <dbReference type="NCBI Taxonomy" id="28513"/>
    <lineage>
        <taxon>Eukaryota</taxon>
        <taxon>Viridiplantae</taxon>
        <taxon>Streptophyta</taxon>
        <taxon>Embryophyta</taxon>
        <taxon>Tracheophyta</taxon>
        <taxon>Spermatophyta</taxon>
        <taxon>Magnoliopsida</taxon>
        <taxon>eudicotyledons</taxon>
        <taxon>Gunneridae</taxon>
        <taxon>Pentapetalae</taxon>
        <taxon>asterids</taxon>
        <taxon>lamiids</taxon>
        <taxon>Lamiales</taxon>
        <taxon>Lamiaceae</taxon>
        <taxon>Nepetoideae</taxon>
        <taxon>Mentheae</taxon>
        <taxon>Salviinae</taxon>
        <taxon>Salvia</taxon>
        <taxon>Salvia subgen. Calosphace</taxon>
    </lineage>
</organism>
<evidence type="ECO:0000256" key="1">
    <source>
        <dbReference type="ARBA" id="ARBA00002074"/>
    </source>
</evidence>
<keyword evidence="6" id="KW-0381">Hypersensitive response</keyword>
<comment type="function">
    <text evidence="1">Confers resistance to late blight (Phytophthora infestans) races carrying the avirulence gene Avr1. Resistance proteins guard the plant against pathogens that contain an appropriate avirulence protein via an indirect interaction with this avirulence protein. That triggers a defense system including the hypersensitive response, which restricts the pathogen growth.</text>
</comment>
<proteinExistence type="inferred from homology"/>
<evidence type="ECO:0000256" key="6">
    <source>
        <dbReference type="ARBA" id="ARBA00022667"/>
    </source>
</evidence>
<evidence type="ECO:0000256" key="8">
    <source>
        <dbReference type="ARBA" id="ARBA00022741"/>
    </source>
</evidence>
<accession>A0ABD1FS78</accession>
<evidence type="ECO:0000259" key="12">
    <source>
        <dbReference type="Pfam" id="PF00931"/>
    </source>
</evidence>
<evidence type="ECO:0000313" key="15">
    <source>
        <dbReference type="EMBL" id="KAL1534704.1"/>
    </source>
</evidence>
<name>A0ABD1FS78_SALDI</name>
<feature type="domain" description="NB-ARC" evidence="12">
    <location>
        <begin position="443"/>
        <end position="597"/>
    </location>
</feature>
<keyword evidence="9" id="KW-0611">Plant defense</keyword>
<dbReference type="InterPro" id="IPR058922">
    <property type="entry name" value="WHD_DRP"/>
</dbReference>
<dbReference type="InterPro" id="IPR036388">
    <property type="entry name" value="WH-like_DNA-bd_sf"/>
</dbReference>
<keyword evidence="16" id="KW-1185">Reference proteome</keyword>
<dbReference type="GO" id="GO:0005737">
    <property type="term" value="C:cytoplasm"/>
    <property type="evidence" value="ECO:0007669"/>
    <property type="project" value="UniProtKB-SubCell"/>
</dbReference>
<sequence length="1158" mass="131815">MAYAAVVSLKQTINRLPKFPHISSLSPNLQLFQLIHKSLTSLQQVLKRSDDRSSSRKRLNALDAEIKETVHKLEDLLEFEISNHFLSEPETRGVKELSQAIDSLMETMKKEAEEYVKELEKSVPDEEDDANAATSNWDFGVKMVGLSKESNHIKSKLVKGVRPDEFGVFSFVGMAGSGRSMIAKTIFEHIYNGREQSLDCGARVTIGPRYQLRETLLAILDQVRGPCEGSVLEGDDEFLVENVYSYLKGRKYMIVIDDIWEIRVWDDLRRSFPEQSNGSLILITTSFEEVALYADCCRIFQIPVLDEDRTWDVLQIAIFGVESSCSRQTEESGRMIATNCQGRIFSFAKVVLFMLKAEKNQKMQLQACWNEIAQDEEHPVFLIPDELLEVDKIGEDIQLLRDFCLGNNIRTSAMKMVMAVLNNNLSYNSLEPFKIHMFPDYTMPEIEFMSVLGMAGIGKTTLAKEIFEDKSVLDHFDHRVWITLGPTYQSKEILVDILAQIYPSIDKVSMRGDEALTKELCAELSNKRCLILLDDVWNTETLQFLEDLLKKSKAKVLVTTRLAYVARFSPIYKIVVRMQLLNKEESWSLLCQKVFAEGSCPHALEKAGRRISENCDGLPLLILIVADHLSKAEKKVEYWNKVAYQKQNQVFKDAHSEISKSLVQSYESLSQHLRACFLYMGVFRQNHEISTSRIIKLWDAEGFLEPKQTENVEDFAENCLNELVDNSVVMICKRSYHSESETFRLHSVFWHLSNTEAAKNNFFHSLDTIGDSSIDGMKKQRRLCIHNSTLLGIKEVHATITTISTTRSLLCTAPPHQYPVTVDFGLRLLRVMDALTIRLYEFPYELVGLIHLRYLALTCSGKLPATISNLHILQYLIVSEYLSIKSTEDLLLLPAEIWDMKELKHLHVTGRSLTSPQCGVILPNLSTILDVSAQSCTDELFKGIPNLKTLGIRIELDPNEDGSIPFTFLDSVLGLSSLESLECVVVNPEFRARFGQQPQPAPIQIFPLGLRKLSLSGLGYPWEHMSVIGELQKLEVLELRCFAFQGARWAANAYSFGEVQYLLLEDIDLVRWELGRLSFKNIEFISIKHCYGLEVLPRNFSSTLGKIEVVDCNMFVMKWAEEVKEVDLNNMHISRAFLDVEAHASWIDAKKGSKLESK</sequence>
<evidence type="ECO:0000256" key="3">
    <source>
        <dbReference type="ARBA" id="ARBA00008894"/>
    </source>
</evidence>
<dbReference type="PRINTS" id="PR00364">
    <property type="entry name" value="DISEASERSIST"/>
</dbReference>
<keyword evidence="11" id="KW-0175">Coiled coil</keyword>
<feature type="domain" description="NB-ARC" evidence="12">
    <location>
        <begin position="150"/>
        <end position="319"/>
    </location>
</feature>
<dbReference type="FunFam" id="1.10.10.10:FF:000322">
    <property type="entry name" value="Probable disease resistance protein At1g63360"/>
    <property type="match status" value="1"/>
</dbReference>
<dbReference type="InterPro" id="IPR042197">
    <property type="entry name" value="Apaf_helical"/>
</dbReference>
<feature type="domain" description="Disease resistance R13L4/SHOC-2-like LRR" evidence="14">
    <location>
        <begin position="827"/>
        <end position="1019"/>
    </location>
</feature>
<evidence type="ECO:0000256" key="9">
    <source>
        <dbReference type="ARBA" id="ARBA00022821"/>
    </source>
</evidence>
<dbReference type="InterPro" id="IPR032675">
    <property type="entry name" value="LRR_dom_sf"/>
</dbReference>
<evidence type="ECO:0000259" key="13">
    <source>
        <dbReference type="Pfam" id="PF23559"/>
    </source>
</evidence>
<evidence type="ECO:0000256" key="10">
    <source>
        <dbReference type="ARBA" id="ARBA00022840"/>
    </source>
</evidence>
<dbReference type="EMBL" id="JBEAFC010000012">
    <property type="protein sequence ID" value="KAL1534704.1"/>
    <property type="molecule type" value="Genomic_DNA"/>
</dbReference>
<evidence type="ECO:0000259" key="14">
    <source>
        <dbReference type="Pfam" id="PF23598"/>
    </source>
</evidence>
<feature type="domain" description="Disease resistance protein winged helix" evidence="13">
    <location>
        <begin position="682"/>
        <end position="750"/>
    </location>
</feature>
<comment type="caution">
    <text evidence="15">The sequence shown here is derived from an EMBL/GenBank/DDBJ whole genome shotgun (WGS) entry which is preliminary data.</text>
</comment>
<dbReference type="Gene3D" id="1.20.5.4130">
    <property type="match status" value="1"/>
</dbReference>
<keyword evidence="7" id="KW-0677">Repeat</keyword>
<dbReference type="Gene3D" id="3.80.10.10">
    <property type="entry name" value="Ribonuclease Inhibitor"/>
    <property type="match status" value="1"/>
</dbReference>
<feature type="coiled-coil region" evidence="11">
    <location>
        <begin position="94"/>
        <end position="136"/>
    </location>
</feature>
<comment type="similarity">
    <text evidence="3">Belongs to the disease resistance NB-LRR family.</text>
</comment>
<reference evidence="15 16" key="1">
    <citation type="submission" date="2024-06" db="EMBL/GenBank/DDBJ databases">
        <title>A chromosome level genome sequence of Diviner's sage (Salvia divinorum).</title>
        <authorList>
            <person name="Ford S.A."/>
            <person name="Ro D.-K."/>
            <person name="Ness R.W."/>
            <person name="Phillips M.A."/>
        </authorList>
    </citation>
    <scope>NUCLEOTIDE SEQUENCE [LARGE SCALE GENOMIC DNA]</scope>
    <source>
        <strain evidence="15">SAF-2024a</strain>
        <tissue evidence="15">Leaf</tissue>
    </source>
</reference>
<keyword evidence="10" id="KW-0067">ATP-binding</keyword>
<evidence type="ECO:0000256" key="4">
    <source>
        <dbReference type="ARBA" id="ARBA00022490"/>
    </source>
</evidence>
<evidence type="ECO:0000256" key="5">
    <source>
        <dbReference type="ARBA" id="ARBA00022614"/>
    </source>
</evidence>
<protein>
    <submittedName>
        <fullName evidence="15">Late blight resistance protein R1-A-like</fullName>
    </submittedName>
</protein>
<evidence type="ECO:0000256" key="7">
    <source>
        <dbReference type="ARBA" id="ARBA00022737"/>
    </source>
</evidence>
<dbReference type="PANTHER" id="PTHR23155:SF1152">
    <property type="entry name" value="AAA+ ATPASE DOMAIN-CONTAINING PROTEIN"/>
    <property type="match status" value="1"/>
</dbReference>
<dbReference type="Pfam" id="PF23559">
    <property type="entry name" value="WHD_DRP"/>
    <property type="match status" value="1"/>
</dbReference>
<keyword evidence="4" id="KW-0963">Cytoplasm</keyword>
<dbReference type="PANTHER" id="PTHR23155">
    <property type="entry name" value="DISEASE RESISTANCE PROTEIN RP"/>
    <property type="match status" value="1"/>
</dbReference>
<dbReference type="InterPro" id="IPR055414">
    <property type="entry name" value="LRR_R13L4/SHOC2-like"/>
</dbReference>
<dbReference type="Gene3D" id="1.10.10.10">
    <property type="entry name" value="Winged helix-like DNA-binding domain superfamily/Winged helix DNA-binding domain"/>
    <property type="match status" value="1"/>
</dbReference>
<dbReference type="Pfam" id="PF00931">
    <property type="entry name" value="NB-ARC"/>
    <property type="match status" value="2"/>
</dbReference>
<evidence type="ECO:0000256" key="11">
    <source>
        <dbReference type="SAM" id="Coils"/>
    </source>
</evidence>
<evidence type="ECO:0000256" key="2">
    <source>
        <dbReference type="ARBA" id="ARBA00004496"/>
    </source>
</evidence>
<dbReference type="SUPFAM" id="SSF52540">
    <property type="entry name" value="P-loop containing nucleoside triphosphate hydrolases"/>
    <property type="match status" value="2"/>
</dbReference>
<dbReference type="InterPro" id="IPR027417">
    <property type="entry name" value="P-loop_NTPase"/>
</dbReference>
<dbReference type="GO" id="GO:0009626">
    <property type="term" value="P:plant-type hypersensitive response"/>
    <property type="evidence" value="ECO:0007669"/>
    <property type="project" value="UniProtKB-KW"/>
</dbReference>